<keyword evidence="2 4" id="KW-0418">Kinase</keyword>
<proteinExistence type="predicted"/>
<dbReference type="GO" id="GO:0016301">
    <property type="term" value="F:kinase activity"/>
    <property type="evidence" value="ECO:0007669"/>
    <property type="project" value="UniProtKB-KW"/>
</dbReference>
<name>A0A9X3LA55_9BACI</name>
<dbReference type="InterPro" id="IPR002173">
    <property type="entry name" value="Carboh/pur_kinase_PfkB_CS"/>
</dbReference>
<gene>
    <name evidence="4" type="ORF">M9R61_12865</name>
</gene>
<dbReference type="PROSITE" id="PS00584">
    <property type="entry name" value="PFKB_KINASES_2"/>
    <property type="match status" value="1"/>
</dbReference>
<dbReference type="Proteomes" id="UP001152172">
    <property type="component" value="Unassembled WGS sequence"/>
</dbReference>
<dbReference type="Gene3D" id="3.40.1190.20">
    <property type="match status" value="1"/>
</dbReference>
<dbReference type="PANTHER" id="PTHR46566">
    <property type="entry name" value="1-PHOSPHOFRUCTOKINASE-RELATED"/>
    <property type="match status" value="1"/>
</dbReference>
<sequence length="272" mass="30007">MKLIAVGDNVVDCYLDKKVYFPGGNCVNVAVNAKRAGAEVIEYIGVFGNDDKALHIQDVLSKEEIEFKDARYAIGKTGQPQVAISEDGDRVFVGGPKDTVQHRFKINLLPTELEKMKEYDVCHISVYSSMESELKKVAAVTSVSYDFSNRVDLEYIRSIAGSLRFAFFSASDLSSLEIKELVQELKPFDIEVVGITRGDQPAMFVHKGQFYYQVLRPIKVVDTMGAGDSLIAGFLVSYLNGNSIEQAIQDGTISAEKTCQIEGGFGYPKELS</sequence>
<evidence type="ECO:0000259" key="3">
    <source>
        <dbReference type="Pfam" id="PF00294"/>
    </source>
</evidence>
<evidence type="ECO:0000313" key="4">
    <source>
        <dbReference type="EMBL" id="MCZ8534206.1"/>
    </source>
</evidence>
<dbReference type="AlphaFoldDB" id="A0A9X3LA55"/>
<dbReference type="InterPro" id="IPR029056">
    <property type="entry name" value="Ribokinase-like"/>
</dbReference>
<keyword evidence="5" id="KW-1185">Reference proteome</keyword>
<organism evidence="4 5">
    <name type="scientific">Psychrobacillus psychrodurans</name>
    <dbReference type="NCBI Taxonomy" id="126157"/>
    <lineage>
        <taxon>Bacteria</taxon>
        <taxon>Bacillati</taxon>
        <taxon>Bacillota</taxon>
        <taxon>Bacilli</taxon>
        <taxon>Bacillales</taxon>
        <taxon>Bacillaceae</taxon>
        <taxon>Psychrobacillus</taxon>
    </lineage>
</organism>
<evidence type="ECO:0000256" key="1">
    <source>
        <dbReference type="ARBA" id="ARBA00022679"/>
    </source>
</evidence>
<evidence type="ECO:0000256" key="2">
    <source>
        <dbReference type="ARBA" id="ARBA00022777"/>
    </source>
</evidence>
<evidence type="ECO:0000313" key="5">
    <source>
        <dbReference type="Proteomes" id="UP001152172"/>
    </source>
</evidence>
<dbReference type="PANTHER" id="PTHR46566:SF2">
    <property type="entry name" value="ATP-DEPENDENT 6-PHOSPHOFRUCTOKINASE ISOZYME 2"/>
    <property type="match status" value="1"/>
</dbReference>
<dbReference type="RefSeq" id="WP_269922415.1">
    <property type="nucleotide sequence ID" value="NZ_JAMKBI010000009.1"/>
</dbReference>
<dbReference type="SUPFAM" id="SSF53613">
    <property type="entry name" value="Ribokinase-like"/>
    <property type="match status" value="1"/>
</dbReference>
<feature type="domain" description="Carbohydrate kinase PfkB" evidence="3">
    <location>
        <begin position="17"/>
        <end position="263"/>
    </location>
</feature>
<dbReference type="Pfam" id="PF00294">
    <property type="entry name" value="PfkB"/>
    <property type="match status" value="1"/>
</dbReference>
<keyword evidence="1" id="KW-0808">Transferase</keyword>
<accession>A0A9X3LA55</accession>
<reference evidence="4" key="1">
    <citation type="submission" date="2022-05" db="EMBL/GenBank/DDBJ databases">
        <authorList>
            <person name="Colautti A."/>
            <person name="Iacumin L."/>
        </authorList>
    </citation>
    <scope>NUCLEOTIDE SEQUENCE</scope>
    <source>
        <strain evidence="4">DSM 30747</strain>
    </source>
</reference>
<protein>
    <submittedName>
        <fullName evidence="4">PfkB family carbohydrate kinase</fullName>
    </submittedName>
</protein>
<comment type="caution">
    <text evidence="4">The sequence shown here is derived from an EMBL/GenBank/DDBJ whole genome shotgun (WGS) entry which is preliminary data.</text>
</comment>
<dbReference type="EMBL" id="JAMKBI010000009">
    <property type="protein sequence ID" value="MCZ8534206.1"/>
    <property type="molecule type" value="Genomic_DNA"/>
</dbReference>
<dbReference type="InterPro" id="IPR011611">
    <property type="entry name" value="PfkB_dom"/>
</dbReference>